<dbReference type="RefSeq" id="WP_046973731.1">
    <property type="nucleotide sequence ID" value="NZ_CAWQPG010000351.1"/>
</dbReference>
<evidence type="ECO:0000313" key="3">
    <source>
        <dbReference type="Proteomes" id="UP000034866"/>
    </source>
</evidence>
<feature type="domain" description="Putative tail fiber protein gp53-like C-terminal" evidence="1">
    <location>
        <begin position="189"/>
        <end position="275"/>
    </location>
</feature>
<keyword evidence="3" id="KW-1185">Reference proteome</keyword>
<accession>A0A0F7LKE2</accession>
<dbReference type="Proteomes" id="UP000034866">
    <property type="component" value="Chromosome"/>
</dbReference>
<dbReference type="KEGG" id="ptt:VY86_01995"/>
<dbReference type="InterPro" id="IPR054075">
    <property type="entry name" value="Gp53-like_C"/>
</dbReference>
<dbReference type="GO" id="GO:0046718">
    <property type="term" value="P:symbiont entry into host cell"/>
    <property type="evidence" value="ECO:0007669"/>
    <property type="project" value="InterPro"/>
</dbReference>
<evidence type="ECO:0000313" key="2">
    <source>
        <dbReference type="EMBL" id="AKH62292.1"/>
    </source>
</evidence>
<name>A0A0F7LKE2_9GAMM</name>
<evidence type="ECO:0000259" key="1">
    <source>
        <dbReference type="Pfam" id="PF21882"/>
    </source>
</evidence>
<dbReference type="OrthoDB" id="1921264at2"/>
<dbReference type="STRING" id="230089.VY86_01995"/>
<sequence>MSPKNDFKAFSTSNNANVVSQERYEESQSLYTGFPPDNVPTHLLNKALRQSSIISSVVANFIATQSGEDVLDDGDTVKLTSQLNRALAQKITTQVPDASLIQKGIVQLTDVIGNSNTLVATQKLVSNINNNVNNRLEKAQNGADIPDKNEFVKNLGLKEAAKREVGTGINQIPDMSSFTANLTGAGWQKLPSGLIEMWGFVLANNYGSIEAGYLNNFPIPFPNACLNITLTHGGYNPQDSGICSVHVVSQSQFRCYRSPTNHIPPVGVYFRAIGY</sequence>
<dbReference type="GO" id="GO:0019062">
    <property type="term" value="P:virion attachment to host cell"/>
    <property type="evidence" value="ECO:0007669"/>
    <property type="project" value="InterPro"/>
</dbReference>
<gene>
    <name evidence="2" type="ORF">VY86_01995</name>
</gene>
<dbReference type="AlphaFoldDB" id="A0A0F7LKE2"/>
<dbReference type="Gene3D" id="2.60.40.3940">
    <property type="match status" value="1"/>
</dbReference>
<dbReference type="Pfam" id="PF03406">
    <property type="entry name" value="Phage_fiber_2"/>
    <property type="match status" value="1"/>
</dbReference>
<proteinExistence type="predicted"/>
<organism evidence="2 3">
    <name type="scientific">Photorhabdus thracensis</name>
    <dbReference type="NCBI Taxonomy" id="230089"/>
    <lineage>
        <taxon>Bacteria</taxon>
        <taxon>Pseudomonadati</taxon>
        <taxon>Pseudomonadota</taxon>
        <taxon>Gammaproteobacteria</taxon>
        <taxon>Enterobacterales</taxon>
        <taxon>Morganellaceae</taxon>
        <taxon>Photorhabdus</taxon>
    </lineage>
</organism>
<reference evidence="3" key="2">
    <citation type="submission" date="2015-03" db="EMBL/GenBank/DDBJ databases">
        <title>Genome sequence of Azospirillum thiophilum strain DSM 21654T.</title>
        <authorList>
            <person name="Kwak Y."/>
            <person name="Shin J.-H."/>
        </authorList>
    </citation>
    <scope>NUCLEOTIDE SEQUENCE [LARGE SCALE GENOMIC DNA]</scope>
    <source>
        <strain evidence="3">DSM 15199</strain>
    </source>
</reference>
<dbReference type="Pfam" id="PF21882">
    <property type="entry name" value="Gp53-like_C"/>
    <property type="match status" value="1"/>
</dbReference>
<reference evidence="2 3" key="1">
    <citation type="journal article" date="2015" name="J. Biotechnol.">
        <title>Complete genome sequence of Photorhabdus temperata subsp. thracensis 39-8(T), an entomopathogenic bacterium for the improved commercial bioinsecticide.</title>
        <authorList>
            <person name="Kwak Y."/>
            <person name="Shin J.H."/>
        </authorList>
    </citation>
    <scope>NUCLEOTIDE SEQUENCE [LARGE SCALE GENOMIC DNA]</scope>
    <source>
        <strain evidence="2 3">DSM 15199</strain>
    </source>
</reference>
<dbReference type="PATRIC" id="fig|230089.6.peg.455"/>
<protein>
    <submittedName>
        <fullName evidence="2">Tail fiber protein</fullName>
    </submittedName>
</protein>
<dbReference type="InterPro" id="IPR005068">
    <property type="entry name" value="Phage_lambda_Stf-r2"/>
</dbReference>
<dbReference type="EMBL" id="CP011104">
    <property type="protein sequence ID" value="AKH62292.1"/>
    <property type="molecule type" value="Genomic_DNA"/>
</dbReference>